<organism evidence="2 3">
    <name type="scientific">Xanthomonas protegens</name>
    <dbReference type="NCBI Taxonomy" id="3380705"/>
    <lineage>
        <taxon>Bacteria</taxon>
        <taxon>Pseudomonadati</taxon>
        <taxon>Pseudomonadota</taxon>
        <taxon>Gammaproteobacteria</taxon>
        <taxon>Lysobacterales</taxon>
        <taxon>Lysobacteraceae</taxon>
        <taxon>Xanthomonas</taxon>
    </lineage>
</organism>
<name>A0ABU9LCF2_9XANT</name>
<dbReference type="EMBL" id="JAQJCQ010000009">
    <property type="protein sequence ID" value="MEL4892231.1"/>
    <property type="molecule type" value="Genomic_DNA"/>
</dbReference>
<protein>
    <submittedName>
        <fullName evidence="2">Uncharacterized protein</fullName>
    </submittedName>
</protein>
<keyword evidence="3" id="KW-1185">Reference proteome</keyword>
<reference evidence="2 3" key="1">
    <citation type="journal article" date="2024" name="FEMS Microbiol. Lett.">
        <title>Xanthomonas protegens sp. nov., a novel rice seed-associated bacterium, provides in vivo protection against X. oryzae pv. oryzae, the bacterial leaf blight pathogen.</title>
        <authorList>
            <person name="Rana R."/>
            <person name="Sharma A."/>
            <person name="Madhavan V.N."/>
            <person name="Korpole S."/>
            <person name="Sonti R.V."/>
            <person name="Patel H.K."/>
            <person name="Patil P.B."/>
        </authorList>
    </citation>
    <scope>NUCLEOTIDE SEQUENCE [LARGE SCALE GENOMIC DNA]</scope>
    <source>
        <strain evidence="2 3">PPL118</strain>
    </source>
</reference>
<accession>A0ABU9LCF2</accession>
<sequence>DGVHPCTPPFGFFPAMAAASEGNPVSQKPEQQPKHSRGNGNGNGNGNGQSIAQGCPRHTPIFAQQPQHP</sequence>
<feature type="compositionally biased region" description="Low complexity" evidence="1">
    <location>
        <begin position="9"/>
        <end position="19"/>
    </location>
</feature>
<gene>
    <name evidence="2" type="ORF">PIQ37_12410</name>
</gene>
<evidence type="ECO:0000313" key="3">
    <source>
        <dbReference type="Proteomes" id="UP001486626"/>
    </source>
</evidence>
<evidence type="ECO:0000313" key="2">
    <source>
        <dbReference type="EMBL" id="MEL4892231.1"/>
    </source>
</evidence>
<comment type="caution">
    <text evidence="2">The sequence shown here is derived from an EMBL/GenBank/DDBJ whole genome shotgun (WGS) entry which is preliminary data.</text>
</comment>
<dbReference type="Proteomes" id="UP001486626">
    <property type="component" value="Unassembled WGS sequence"/>
</dbReference>
<feature type="region of interest" description="Disordered" evidence="1">
    <location>
        <begin position="1"/>
        <end position="69"/>
    </location>
</feature>
<feature type="non-terminal residue" evidence="2">
    <location>
        <position position="1"/>
    </location>
</feature>
<proteinExistence type="predicted"/>
<evidence type="ECO:0000256" key="1">
    <source>
        <dbReference type="SAM" id="MobiDB-lite"/>
    </source>
</evidence>